<evidence type="ECO:0008006" key="3">
    <source>
        <dbReference type="Google" id="ProtNLM"/>
    </source>
</evidence>
<keyword evidence="1" id="KW-1133">Transmembrane helix</keyword>
<dbReference type="EMBL" id="VSSQ01025406">
    <property type="protein sequence ID" value="MPM73507.1"/>
    <property type="molecule type" value="Genomic_DNA"/>
</dbReference>
<proteinExistence type="predicted"/>
<feature type="transmembrane region" description="Helical" evidence="1">
    <location>
        <begin position="74"/>
        <end position="91"/>
    </location>
</feature>
<evidence type="ECO:0000313" key="2">
    <source>
        <dbReference type="EMBL" id="MPM73507.1"/>
    </source>
</evidence>
<accession>A0A645C836</accession>
<dbReference type="AlphaFoldDB" id="A0A645C836"/>
<feature type="transmembrane region" description="Helical" evidence="1">
    <location>
        <begin position="7"/>
        <end position="29"/>
    </location>
</feature>
<keyword evidence="1" id="KW-0812">Transmembrane</keyword>
<keyword evidence="1" id="KW-0472">Membrane</keyword>
<sequence>MTDRKRLIVTILILVAAAGAFVLGLIILPDTLVMQVTANGQPGTQMPKLIGLLIPLALSAVFGILYCKRDGTKNLIVALVGIGMSALTFAFNL</sequence>
<reference evidence="2" key="1">
    <citation type="submission" date="2019-08" db="EMBL/GenBank/DDBJ databases">
        <authorList>
            <person name="Kucharzyk K."/>
            <person name="Murdoch R.W."/>
            <person name="Higgins S."/>
            <person name="Loffler F."/>
        </authorList>
    </citation>
    <scope>NUCLEOTIDE SEQUENCE</scope>
</reference>
<protein>
    <recommendedName>
        <fullName evidence="3">DUF1648 domain-containing protein</fullName>
    </recommendedName>
</protein>
<comment type="caution">
    <text evidence="2">The sequence shown here is derived from an EMBL/GenBank/DDBJ whole genome shotgun (WGS) entry which is preliminary data.</text>
</comment>
<organism evidence="2">
    <name type="scientific">bioreactor metagenome</name>
    <dbReference type="NCBI Taxonomy" id="1076179"/>
    <lineage>
        <taxon>unclassified sequences</taxon>
        <taxon>metagenomes</taxon>
        <taxon>ecological metagenomes</taxon>
    </lineage>
</organism>
<feature type="transmembrane region" description="Helical" evidence="1">
    <location>
        <begin position="49"/>
        <end position="67"/>
    </location>
</feature>
<evidence type="ECO:0000256" key="1">
    <source>
        <dbReference type="SAM" id="Phobius"/>
    </source>
</evidence>
<gene>
    <name evidence="2" type="ORF">SDC9_120487</name>
</gene>
<name>A0A645C836_9ZZZZ</name>